<gene>
    <name evidence="5" type="primary">sepF</name>
    <name evidence="7" type="ORF">IAC43_04935</name>
</gene>
<accession>A0A9D1H6J0</accession>
<comment type="subunit">
    <text evidence="5">Homodimer. Interacts with FtsZ.</text>
</comment>
<evidence type="ECO:0000256" key="1">
    <source>
        <dbReference type="ARBA" id="ARBA00022618"/>
    </source>
</evidence>
<name>A0A9D1H6J0_9FIRM</name>
<keyword evidence="2 5" id="KW-0717">Septation</keyword>
<dbReference type="InterPro" id="IPR038594">
    <property type="entry name" value="SepF-like_sf"/>
</dbReference>
<dbReference type="GO" id="GO:0005737">
    <property type="term" value="C:cytoplasm"/>
    <property type="evidence" value="ECO:0007669"/>
    <property type="project" value="UniProtKB-SubCell"/>
</dbReference>
<dbReference type="InterPro" id="IPR023052">
    <property type="entry name" value="Cell_div_SepF"/>
</dbReference>
<feature type="region of interest" description="Disordered" evidence="6">
    <location>
        <begin position="1"/>
        <end position="53"/>
    </location>
</feature>
<reference evidence="7" key="1">
    <citation type="submission" date="2020-10" db="EMBL/GenBank/DDBJ databases">
        <authorList>
            <person name="Gilroy R."/>
        </authorList>
    </citation>
    <scope>NUCLEOTIDE SEQUENCE</scope>
    <source>
        <strain evidence="7">ChiBcec7-5410</strain>
    </source>
</reference>
<sequence length="152" mass="16431">MDEGYTDEDTSSSSSGSDYSPFSGSSSSSSYGSSSYGSSSYSGSRSSYSSSRTGRVVNIQTSAQLQVMLVQPDRFEDCKPIADELNKKITVVLNLEGRAPDLSRRVLDFLSGVTYANDGNIKQVARNTYMLTPSNVDLRGDLMDELQNSGLM</sequence>
<dbReference type="Proteomes" id="UP000824160">
    <property type="component" value="Unassembled WGS sequence"/>
</dbReference>
<dbReference type="HAMAP" id="MF_01197">
    <property type="entry name" value="SepF"/>
    <property type="match status" value="1"/>
</dbReference>
<comment type="similarity">
    <text evidence="5">Belongs to the SepF family.</text>
</comment>
<feature type="compositionally biased region" description="Acidic residues" evidence="6">
    <location>
        <begin position="1"/>
        <end position="10"/>
    </location>
</feature>
<dbReference type="GO" id="GO:0043093">
    <property type="term" value="P:FtsZ-dependent cytokinesis"/>
    <property type="evidence" value="ECO:0007669"/>
    <property type="project" value="UniProtKB-UniRule"/>
</dbReference>
<evidence type="ECO:0000256" key="6">
    <source>
        <dbReference type="SAM" id="MobiDB-lite"/>
    </source>
</evidence>
<keyword evidence="3 5" id="KW-0131">Cell cycle</keyword>
<dbReference type="EMBL" id="DVLW01000130">
    <property type="protein sequence ID" value="HIT94508.1"/>
    <property type="molecule type" value="Genomic_DNA"/>
</dbReference>
<evidence type="ECO:0000313" key="7">
    <source>
        <dbReference type="EMBL" id="HIT94508.1"/>
    </source>
</evidence>
<proteinExistence type="inferred from homology"/>
<feature type="compositionally biased region" description="Low complexity" evidence="6">
    <location>
        <begin position="11"/>
        <end position="51"/>
    </location>
</feature>
<dbReference type="InterPro" id="IPR007561">
    <property type="entry name" value="Cell_div_SepF/SepF-rel"/>
</dbReference>
<protein>
    <recommendedName>
        <fullName evidence="5">Cell division protein SepF</fullName>
    </recommendedName>
</protein>
<dbReference type="PANTHER" id="PTHR35798">
    <property type="entry name" value="CELL DIVISION PROTEIN SEPF"/>
    <property type="match status" value="1"/>
</dbReference>
<comment type="function">
    <text evidence="4 5">Cell division protein that is part of the divisome complex and is recruited early to the Z-ring. Probably stimulates Z-ring formation, perhaps through the cross-linking of FtsZ protofilaments. Its function overlaps with FtsA.</text>
</comment>
<evidence type="ECO:0000256" key="2">
    <source>
        <dbReference type="ARBA" id="ARBA00023210"/>
    </source>
</evidence>
<evidence type="ECO:0000256" key="5">
    <source>
        <dbReference type="HAMAP-Rule" id="MF_01197"/>
    </source>
</evidence>
<organism evidence="7 8">
    <name type="scientific">Candidatus Faecivivens stercoripullorum</name>
    <dbReference type="NCBI Taxonomy" id="2840805"/>
    <lineage>
        <taxon>Bacteria</taxon>
        <taxon>Bacillati</taxon>
        <taxon>Bacillota</taxon>
        <taxon>Clostridia</taxon>
        <taxon>Eubacteriales</taxon>
        <taxon>Oscillospiraceae</taxon>
        <taxon>Oscillospiraceae incertae sedis</taxon>
        <taxon>Candidatus Faecivivens</taxon>
    </lineage>
</organism>
<keyword evidence="1 5" id="KW-0132">Cell division</keyword>
<dbReference type="PANTHER" id="PTHR35798:SF1">
    <property type="entry name" value="CELL DIVISION PROTEIN SEPF"/>
    <property type="match status" value="1"/>
</dbReference>
<dbReference type="AlphaFoldDB" id="A0A9D1H6J0"/>
<dbReference type="Pfam" id="PF04472">
    <property type="entry name" value="SepF"/>
    <property type="match status" value="1"/>
</dbReference>
<comment type="caution">
    <text evidence="7">The sequence shown here is derived from an EMBL/GenBank/DDBJ whole genome shotgun (WGS) entry which is preliminary data.</text>
</comment>
<dbReference type="Gene3D" id="3.30.110.150">
    <property type="entry name" value="SepF-like protein"/>
    <property type="match status" value="1"/>
</dbReference>
<keyword evidence="5" id="KW-0963">Cytoplasm</keyword>
<evidence type="ECO:0000256" key="4">
    <source>
        <dbReference type="ARBA" id="ARBA00044936"/>
    </source>
</evidence>
<evidence type="ECO:0000256" key="3">
    <source>
        <dbReference type="ARBA" id="ARBA00023306"/>
    </source>
</evidence>
<comment type="subcellular location">
    <subcellularLocation>
        <location evidence="5">Cytoplasm</location>
    </subcellularLocation>
    <text evidence="5">Localizes to the division site, in a FtsZ-dependent manner.</text>
</comment>
<dbReference type="GO" id="GO:0000917">
    <property type="term" value="P:division septum assembly"/>
    <property type="evidence" value="ECO:0007669"/>
    <property type="project" value="UniProtKB-KW"/>
</dbReference>
<reference evidence="7" key="2">
    <citation type="journal article" date="2021" name="PeerJ">
        <title>Extensive microbial diversity within the chicken gut microbiome revealed by metagenomics and culture.</title>
        <authorList>
            <person name="Gilroy R."/>
            <person name="Ravi A."/>
            <person name="Getino M."/>
            <person name="Pursley I."/>
            <person name="Horton D.L."/>
            <person name="Alikhan N.F."/>
            <person name="Baker D."/>
            <person name="Gharbi K."/>
            <person name="Hall N."/>
            <person name="Watson M."/>
            <person name="Adriaenssens E.M."/>
            <person name="Foster-Nyarko E."/>
            <person name="Jarju S."/>
            <person name="Secka A."/>
            <person name="Antonio M."/>
            <person name="Oren A."/>
            <person name="Chaudhuri R.R."/>
            <person name="La Ragione R."/>
            <person name="Hildebrand F."/>
            <person name="Pallen M.J."/>
        </authorList>
    </citation>
    <scope>NUCLEOTIDE SEQUENCE</scope>
    <source>
        <strain evidence="7">ChiBcec7-5410</strain>
    </source>
</reference>
<evidence type="ECO:0000313" key="8">
    <source>
        <dbReference type="Proteomes" id="UP000824160"/>
    </source>
</evidence>